<evidence type="ECO:0000256" key="7">
    <source>
        <dbReference type="ARBA" id="ARBA00023014"/>
    </source>
</evidence>
<dbReference type="EMBL" id="CP025066">
    <property type="protein sequence ID" value="AUX08494.1"/>
    <property type="molecule type" value="Genomic_DNA"/>
</dbReference>
<dbReference type="GeneID" id="37877196"/>
<dbReference type="InterPro" id="IPR036010">
    <property type="entry name" value="2Fe-2S_ferredoxin-like_sf"/>
</dbReference>
<dbReference type="KEGG" id="hdf:AArcSl_0851"/>
<keyword evidence="5" id="KW-0249">Electron transport</keyword>
<evidence type="ECO:0000256" key="2">
    <source>
        <dbReference type="ARBA" id="ARBA00022448"/>
    </source>
</evidence>
<dbReference type="OrthoDB" id="235534at2157"/>
<reference evidence="11" key="1">
    <citation type="submission" date="2017-11" db="EMBL/GenBank/DDBJ databases">
        <title>Phenotypic and genomic properties of facultatively anaerobic sulfur-reducing natronoarchaea from hypersaline soda lakes.</title>
        <authorList>
            <person name="Sorokin D.Y."/>
            <person name="Kublanov I.V."/>
            <person name="Roman P."/>
            <person name="Sinninghe Damste J.S."/>
            <person name="Golyshin P.N."/>
            <person name="Rojo D."/>
            <person name="Ciordia S."/>
            <person name="Mena M.D.C."/>
            <person name="Ferrer M."/>
            <person name="Messina E."/>
            <person name="Smedile F."/>
            <person name="La Spada G."/>
            <person name="La Cono V."/>
            <person name="Yakimov M.M."/>
        </authorList>
    </citation>
    <scope>NUCLEOTIDE SEQUENCE [LARGE SCALE GENOMIC DNA]</scope>
    <source>
        <strain evidence="11">AArc-Sl</strain>
    </source>
</reference>
<dbReference type="PANTHER" id="PTHR43112">
    <property type="entry name" value="FERREDOXIN"/>
    <property type="match status" value="1"/>
</dbReference>
<dbReference type="InterPro" id="IPR012675">
    <property type="entry name" value="Beta-grasp_dom_sf"/>
</dbReference>
<dbReference type="RefSeq" id="WP_119815513.1">
    <property type="nucleotide sequence ID" value="NZ_CP025066.1"/>
</dbReference>
<sequence length="177" mass="19541">MADEKGGSQPPYRVEFVRDDGSDDVVETGGDRSLLEIADRNAIDMRHGCREGKCVSCTGRLLAGEVSYRTEPEALTDRLRRSGFVLLCVAAPVSDCRIEIGQSVLAAAFPGLWSSEGYTGVPQLERARTELTRLEATELDTGELDYLEGSLEPYENLQKIKAAYWNVRKANDGRHDT</sequence>
<dbReference type="SUPFAM" id="SSF54292">
    <property type="entry name" value="2Fe-2S ferredoxin-like"/>
    <property type="match status" value="1"/>
</dbReference>
<keyword evidence="7" id="KW-0411">Iron-sulfur</keyword>
<evidence type="ECO:0000256" key="1">
    <source>
        <dbReference type="ARBA" id="ARBA00007874"/>
    </source>
</evidence>
<dbReference type="GO" id="GO:0046872">
    <property type="term" value="F:metal ion binding"/>
    <property type="evidence" value="ECO:0007669"/>
    <property type="project" value="UniProtKB-KW"/>
</dbReference>
<feature type="domain" description="2Fe-2S ferredoxin-type" evidence="9">
    <location>
        <begin position="12"/>
        <end position="104"/>
    </location>
</feature>
<dbReference type="GO" id="GO:0051537">
    <property type="term" value="F:2 iron, 2 sulfur cluster binding"/>
    <property type="evidence" value="ECO:0007669"/>
    <property type="project" value="UniProtKB-KW"/>
</dbReference>
<dbReference type="Pfam" id="PF00111">
    <property type="entry name" value="Fer2"/>
    <property type="match status" value="1"/>
</dbReference>
<evidence type="ECO:0000259" key="9">
    <source>
        <dbReference type="PROSITE" id="PS51085"/>
    </source>
</evidence>
<evidence type="ECO:0000256" key="3">
    <source>
        <dbReference type="ARBA" id="ARBA00022714"/>
    </source>
</evidence>
<dbReference type="Proteomes" id="UP000263012">
    <property type="component" value="Chromosome"/>
</dbReference>
<evidence type="ECO:0000313" key="11">
    <source>
        <dbReference type="Proteomes" id="UP000263012"/>
    </source>
</evidence>
<organism evidence="10 11">
    <name type="scientific">Halalkaliarchaeum desulfuricum</name>
    <dbReference type="NCBI Taxonomy" id="2055893"/>
    <lineage>
        <taxon>Archaea</taxon>
        <taxon>Methanobacteriati</taxon>
        <taxon>Methanobacteriota</taxon>
        <taxon>Stenosarchaea group</taxon>
        <taxon>Halobacteria</taxon>
        <taxon>Halobacteriales</taxon>
        <taxon>Haloferacaceae</taxon>
        <taxon>Halalkaliarchaeum</taxon>
    </lineage>
</organism>
<keyword evidence="2" id="KW-0813">Transport</keyword>
<name>A0A343THC2_9EURY</name>
<dbReference type="Gene3D" id="3.10.20.30">
    <property type="match status" value="1"/>
</dbReference>
<keyword evidence="11" id="KW-1185">Reference proteome</keyword>
<comment type="similarity">
    <text evidence="1">Belongs to the 2Fe2S plant-type ferredoxin family.</text>
</comment>
<protein>
    <submittedName>
        <fullName evidence="10">Ferredoxin</fullName>
    </submittedName>
</protein>
<evidence type="ECO:0000313" key="10">
    <source>
        <dbReference type="EMBL" id="AUX08494.1"/>
    </source>
</evidence>
<evidence type="ECO:0000256" key="6">
    <source>
        <dbReference type="ARBA" id="ARBA00023004"/>
    </source>
</evidence>
<keyword evidence="6" id="KW-0408">Iron</keyword>
<proteinExistence type="inferred from homology"/>
<dbReference type="CDD" id="cd00207">
    <property type="entry name" value="fer2"/>
    <property type="match status" value="1"/>
</dbReference>
<dbReference type="PANTHER" id="PTHR43112:SF3">
    <property type="entry name" value="FERREDOXIN-2, CHLOROPLASTIC"/>
    <property type="match status" value="1"/>
</dbReference>
<dbReference type="PROSITE" id="PS51085">
    <property type="entry name" value="2FE2S_FER_2"/>
    <property type="match status" value="1"/>
</dbReference>
<evidence type="ECO:0000256" key="8">
    <source>
        <dbReference type="ARBA" id="ARBA00034078"/>
    </source>
</evidence>
<keyword evidence="4" id="KW-0479">Metal-binding</keyword>
<dbReference type="AlphaFoldDB" id="A0A343THC2"/>
<dbReference type="InterPro" id="IPR001041">
    <property type="entry name" value="2Fe-2S_ferredoxin-type"/>
</dbReference>
<keyword evidence="3" id="KW-0001">2Fe-2S</keyword>
<accession>A0A343THC2</accession>
<comment type="cofactor">
    <cofactor evidence="8">
        <name>[2Fe-2S] cluster</name>
        <dbReference type="ChEBI" id="CHEBI:190135"/>
    </cofactor>
</comment>
<evidence type="ECO:0000256" key="4">
    <source>
        <dbReference type="ARBA" id="ARBA00022723"/>
    </source>
</evidence>
<gene>
    <name evidence="10" type="primary">fdx5</name>
    <name evidence="10" type="ORF">AArcSl_0851</name>
</gene>
<evidence type="ECO:0000256" key="5">
    <source>
        <dbReference type="ARBA" id="ARBA00022982"/>
    </source>
</evidence>